<feature type="domain" description="Luciferase-like" evidence="2">
    <location>
        <begin position="1"/>
        <end position="299"/>
    </location>
</feature>
<dbReference type="GO" id="GO:0005829">
    <property type="term" value="C:cytosol"/>
    <property type="evidence" value="ECO:0007669"/>
    <property type="project" value="TreeGrafter"/>
</dbReference>
<dbReference type="GO" id="GO:0016705">
    <property type="term" value="F:oxidoreductase activity, acting on paired donors, with incorporation or reduction of molecular oxygen"/>
    <property type="evidence" value="ECO:0007669"/>
    <property type="project" value="InterPro"/>
</dbReference>
<dbReference type="PANTHER" id="PTHR30137:SF19">
    <property type="entry name" value="LUCIFERASE-LIKE MONOOXYGENASE"/>
    <property type="match status" value="1"/>
</dbReference>
<dbReference type="InterPro" id="IPR011251">
    <property type="entry name" value="Luciferase-like_dom"/>
</dbReference>
<dbReference type="InterPro" id="IPR050766">
    <property type="entry name" value="Bact_Lucif_Oxidored"/>
</dbReference>
<comment type="caution">
    <text evidence="3">The sequence shown here is derived from an EMBL/GenBank/DDBJ whole genome shotgun (WGS) entry which is preliminary data.</text>
</comment>
<dbReference type="Gene3D" id="3.20.20.30">
    <property type="entry name" value="Luciferase-like domain"/>
    <property type="match status" value="1"/>
</dbReference>
<dbReference type="InterPro" id="IPR036661">
    <property type="entry name" value="Luciferase-like_sf"/>
</dbReference>
<dbReference type="Pfam" id="PF00296">
    <property type="entry name" value="Bac_luciferase"/>
    <property type="match status" value="1"/>
</dbReference>
<name>A0A419V987_9BACL</name>
<dbReference type="FunFam" id="3.20.20.30:FF:000002">
    <property type="entry name" value="LLM class flavin-dependent oxidoreductase"/>
    <property type="match status" value="1"/>
</dbReference>
<keyword evidence="4" id="KW-1185">Reference proteome</keyword>
<protein>
    <submittedName>
        <fullName evidence="3">Luciferase family oxidoreductase group 1</fullName>
    </submittedName>
</protein>
<proteinExistence type="predicted"/>
<dbReference type="PANTHER" id="PTHR30137">
    <property type="entry name" value="LUCIFERASE-LIKE MONOOXYGENASE"/>
    <property type="match status" value="1"/>
</dbReference>
<dbReference type="RefSeq" id="WP_120191877.1">
    <property type="nucleotide sequence ID" value="NZ_RAPK01000006.1"/>
</dbReference>
<evidence type="ECO:0000259" key="2">
    <source>
        <dbReference type="Pfam" id="PF00296"/>
    </source>
</evidence>
<dbReference type="AlphaFoldDB" id="A0A419V987"/>
<dbReference type="Proteomes" id="UP000285120">
    <property type="component" value="Unassembled WGS sequence"/>
</dbReference>
<organism evidence="3 4">
    <name type="scientific">Sinobaca qinghaiensis</name>
    <dbReference type="NCBI Taxonomy" id="342944"/>
    <lineage>
        <taxon>Bacteria</taxon>
        <taxon>Bacillati</taxon>
        <taxon>Bacillota</taxon>
        <taxon>Bacilli</taxon>
        <taxon>Bacillales</taxon>
        <taxon>Sporolactobacillaceae</taxon>
        <taxon>Sinobaca</taxon>
    </lineage>
</organism>
<dbReference type="EMBL" id="RAPK01000006">
    <property type="protein sequence ID" value="RKD76479.1"/>
    <property type="molecule type" value="Genomic_DNA"/>
</dbReference>
<comment type="similarity">
    <text evidence="1">To bacterial alkanal monooxygenase alpha and beta chains.</text>
</comment>
<evidence type="ECO:0000256" key="1">
    <source>
        <dbReference type="ARBA" id="ARBA00007789"/>
    </source>
</evidence>
<dbReference type="CDD" id="cd00347">
    <property type="entry name" value="Flavin_utilizing_monoxygenases"/>
    <property type="match status" value="1"/>
</dbReference>
<dbReference type="NCBIfam" id="TIGR03558">
    <property type="entry name" value="oxido_grp_1"/>
    <property type="match status" value="1"/>
</dbReference>
<gene>
    <name evidence="3" type="ORF">ATL39_0698</name>
</gene>
<evidence type="ECO:0000313" key="4">
    <source>
        <dbReference type="Proteomes" id="UP000285120"/>
    </source>
</evidence>
<accession>A0A419V987</accession>
<dbReference type="OrthoDB" id="9780518at2"/>
<sequence>MKLSVLDQSPIPSGSDAHEALCNTKELAQHAEALGYSRFWVAEHHSTSGLAGTSPEILISHLATCTSRIRVGSGGVLLPQYSPYKVAENFKVLEALFPGRIDLGVGRSPGGGQTIRLALTDGVKKNLIEFPRLLADLQGFIDSNLPSGHPYASIKASPQTTFLPETWVLGLSTRGAKHAARNSAGFTYGHFINPTQGKDAAEAYIQNFLPSERLPSPAVNFCIFVVCAPTQDEADKLALSQDRWLLNVEKGTSTKLPSPDELFQQRLSEDDKKRIRENRARTIVGTPHTVKAKLEKLAEQYQADEALIITNIYDHEARMRSYTLLAEAFNLSS</sequence>
<dbReference type="InterPro" id="IPR019949">
    <property type="entry name" value="CmoO-like"/>
</dbReference>
<reference evidence="3 4" key="1">
    <citation type="submission" date="2018-09" db="EMBL/GenBank/DDBJ databases">
        <title>Genomic Encyclopedia of Archaeal and Bacterial Type Strains, Phase II (KMG-II): from individual species to whole genera.</title>
        <authorList>
            <person name="Goeker M."/>
        </authorList>
    </citation>
    <scope>NUCLEOTIDE SEQUENCE [LARGE SCALE GENOMIC DNA]</scope>
    <source>
        <strain evidence="3 4">DSM 17008</strain>
    </source>
</reference>
<dbReference type="SUPFAM" id="SSF51679">
    <property type="entry name" value="Bacterial luciferase-like"/>
    <property type="match status" value="1"/>
</dbReference>
<evidence type="ECO:0000313" key="3">
    <source>
        <dbReference type="EMBL" id="RKD76479.1"/>
    </source>
</evidence>